<protein>
    <submittedName>
        <fullName evidence="1">Uncharacterized protein</fullName>
    </submittedName>
</protein>
<accession>A0A1M7KMK2</accession>
<dbReference type="AlphaFoldDB" id="A0A1M7KMK2"/>
<dbReference type="STRING" id="1120996.SAMN02746066_02827"/>
<reference evidence="1 2" key="1">
    <citation type="submission" date="2016-11" db="EMBL/GenBank/DDBJ databases">
        <authorList>
            <person name="Jaros S."/>
            <person name="Januszkiewicz K."/>
            <person name="Wedrychowicz H."/>
        </authorList>
    </citation>
    <scope>NUCLEOTIDE SEQUENCE [LARGE SCALE GENOMIC DNA]</scope>
    <source>
        <strain evidence="1 2">DSM 15930</strain>
    </source>
</reference>
<evidence type="ECO:0000313" key="2">
    <source>
        <dbReference type="Proteomes" id="UP000184038"/>
    </source>
</evidence>
<proteinExistence type="predicted"/>
<evidence type="ECO:0000313" key="1">
    <source>
        <dbReference type="EMBL" id="SHM66696.1"/>
    </source>
</evidence>
<dbReference type="EMBL" id="FRCP01000014">
    <property type="protein sequence ID" value="SHM66696.1"/>
    <property type="molecule type" value="Genomic_DNA"/>
</dbReference>
<sequence length="69" mass="8247">MLENLACNKVKEEEKQNSELVRQSATEESNCPCKRTKCERHGKCEECIEHHKKEETKYEPYCMRKSKKK</sequence>
<dbReference type="RefSeq" id="WP_073288796.1">
    <property type="nucleotide sequence ID" value="NZ_FRCP01000014.1"/>
</dbReference>
<name>A0A1M7KMK2_9FIRM</name>
<keyword evidence="2" id="KW-1185">Reference proteome</keyword>
<dbReference type="Proteomes" id="UP000184038">
    <property type="component" value="Unassembled WGS sequence"/>
</dbReference>
<gene>
    <name evidence="1" type="ORF">SAMN02746066_02827</name>
</gene>
<organism evidence="1 2">
    <name type="scientific">Anaerosporobacter mobilis DSM 15930</name>
    <dbReference type="NCBI Taxonomy" id="1120996"/>
    <lineage>
        <taxon>Bacteria</taxon>
        <taxon>Bacillati</taxon>
        <taxon>Bacillota</taxon>
        <taxon>Clostridia</taxon>
        <taxon>Lachnospirales</taxon>
        <taxon>Lachnospiraceae</taxon>
        <taxon>Anaerosporobacter</taxon>
    </lineage>
</organism>